<evidence type="ECO:0000256" key="1">
    <source>
        <dbReference type="ARBA" id="ARBA00004443"/>
    </source>
</evidence>
<evidence type="ECO:0000256" key="10">
    <source>
        <dbReference type="ARBA" id="ARBA00023128"/>
    </source>
</evidence>
<dbReference type="SUPFAM" id="SSF48479">
    <property type="entry name" value="Cytochrome c oxidase subunit E"/>
    <property type="match status" value="1"/>
</dbReference>
<evidence type="ECO:0000256" key="11">
    <source>
        <dbReference type="ARBA" id="ARBA00023136"/>
    </source>
</evidence>
<dbReference type="GO" id="GO:0005743">
    <property type="term" value="C:mitochondrial inner membrane"/>
    <property type="evidence" value="ECO:0007669"/>
    <property type="project" value="UniProtKB-SubCell"/>
</dbReference>
<evidence type="ECO:0000256" key="6">
    <source>
        <dbReference type="ARBA" id="ARBA00022723"/>
    </source>
</evidence>
<dbReference type="CDD" id="cd00923">
    <property type="entry name" value="Cyt_c_Oxidase_Va"/>
    <property type="match status" value="1"/>
</dbReference>
<keyword evidence="11 13" id="KW-0472">Membrane</keyword>
<evidence type="ECO:0000256" key="8">
    <source>
        <dbReference type="ARBA" id="ARBA00022946"/>
    </source>
</evidence>
<comment type="subcellular location">
    <subcellularLocation>
        <location evidence="1 13">Mitochondrion inner membrane</location>
        <topology evidence="1 13">Peripheral membrane protein</topology>
        <orientation evidence="1 13">Matrix side</orientation>
    </subcellularLocation>
</comment>
<dbReference type="AlphaFoldDB" id="A0ABD1CVS0"/>
<evidence type="ECO:0000313" key="15">
    <source>
        <dbReference type="Proteomes" id="UP001562425"/>
    </source>
</evidence>
<comment type="caution">
    <text evidence="14">The sequence shown here is derived from an EMBL/GenBank/DDBJ whole genome shotgun (WGS) entry which is preliminary data.</text>
</comment>
<keyword evidence="8 13" id="KW-0809">Transit peptide</keyword>
<accession>A0ABD1CVS0</accession>
<evidence type="ECO:0000256" key="4">
    <source>
        <dbReference type="ARBA" id="ARBA00021968"/>
    </source>
</evidence>
<comment type="function">
    <text evidence="13">Component of the cytochrome c oxidase, the last enzyme in the mitochondrial electron transport chain which drives oxidative phosphorylation. The respiratory chain contains 3 multisubunit complexes succinate dehydrogenase (complex II, CII), ubiquinol-cytochrome c oxidoreductase (cytochrome b-c1 complex, complex III, CIII) and cytochrome c oxidase (complex IV, CIV), that cooperate to transfer electrons derived from NADH and succinate to molecular oxygen, creating an electrochemical gradient over the inner membrane that drives transmembrane transport and the ATP synthase. Cytochrome c oxidase is the component of the respiratory chain that catalyzes the reduction of oxygen to water. Electrons originating from reduced cytochrome c in the intermembrane space (IMS) are transferred via the dinuclear copper A center (CU(A)) of subunit 2 and heme A of subunit 1 to the active site in subunit 1, a binuclear center (BNC) formed by heme A3 and copper B (CU(B)). The BNC reduces molecular oxygen to 2 water molecules using 4 electrons from cytochrome c in the IMS and 4 protons from the mitochondrial matrix.</text>
</comment>
<evidence type="ECO:0000256" key="5">
    <source>
        <dbReference type="ARBA" id="ARBA00022617"/>
    </source>
</evidence>
<dbReference type="Pfam" id="PF02284">
    <property type="entry name" value="COX5A"/>
    <property type="match status" value="1"/>
</dbReference>
<proteinExistence type="inferred from homology"/>
<dbReference type="GO" id="GO:0045277">
    <property type="term" value="C:respiratory chain complex IV"/>
    <property type="evidence" value="ECO:0007669"/>
    <property type="project" value="UniProtKB-UniRule"/>
</dbReference>
<gene>
    <name evidence="14" type="ORF">pipiens_003569</name>
</gene>
<name>A0ABD1CVS0_CULPP</name>
<dbReference type="InterPro" id="IPR036545">
    <property type="entry name" value="Cyt_c_oxidase_su5A/6_sf"/>
</dbReference>
<keyword evidence="9 13" id="KW-0408">Iron</keyword>
<dbReference type="Gene3D" id="1.25.40.40">
    <property type="entry name" value="Cytochrome c oxidase, subunit Va/VI"/>
    <property type="match status" value="1"/>
</dbReference>
<dbReference type="PANTHER" id="PTHR14200:SF11">
    <property type="entry name" value="CYTOCHROME C OXIDASE SUBUNIT 5A, MITOCHONDRIAL"/>
    <property type="match status" value="1"/>
</dbReference>
<organism evidence="14 15">
    <name type="scientific">Culex pipiens pipiens</name>
    <name type="common">Northern house mosquito</name>
    <dbReference type="NCBI Taxonomy" id="38569"/>
    <lineage>
        <taxon>Eukaryota</taxon>
        <taxon>Metazoa</taxon>
        <taxon>Ecdysozoa</taxon>
        <taxon>Arthropoda</taxon>
        <taxon>Hexapoda</taxon>
        <taxon>Insecta</taxon>
        <taxon>Pterygota</taxon>
        <taxon>Neoptera</taxon>
        <taxon>Endopterygota</taxon>
        <taxon>Diptera</taxon>
        <taxon>Nematocera</taxon>
        <taxon>Culicoidea</taxon>
        <taxon>Culicidae</taxon>
        <taxon>Culicinae</taxon>
        <taxon>Culicini</taxon>
        <taxon>Culex</taxon>
        <taxon>Culex</taxon>
    </lineage>
</organism>
<reference evidence="14 15" key="1">
    <citation type="submission" date="2024-05" db="EMBL/GenBank/DDBJ databases">
        <title>Culex pipiens pipiens assembly and annotation.</title>
        <authorList>
            <person name="Alout H."/>
            <person name="Durand T."/>
        </authorList>
    </citation>
    <scope>NUCLEOTIDE SEQUENCE [LARGE SCALE GENOMIC DNA]</scope>
    <source>
        <strain evidence="14">HA-2024</strain>
        <tissue evidence="14">Whole body</tissue>
    </source>
</reference>
<keyword evidence="15" id="KW-1185">Reference proteome</keyword>
<evidence type="ECO:0000256" key="2">
    <source>
        <dbReference type="ARBA" id="ARBA00004673"/>
    </source>
</evidence>
<comment type="pathway">
    <text evidence="2 13">Energy metabolism; oxidative phosphorylation.</text>
</comment>
<protein>
    <recommendedName>
        <fullName evidence="4 13">Cytochrome c oxidase subunit 5A, mitochondrial</fullName>
    </recommendedName>
    <alternativeName>
        <fullName evidence="12 13">Cytochrome c oxidase polypeptide Va</fullName>
    </alternativeName>
</protein>
<comment type="similarity">
    <text evidence="3 13">Belongs to the cytochrome c oxidase subunit 5A family.</text>
</comment>
<evidence type="ECO:0000313" key="14">
    <source>
        <dbReference type="EMBL" id="KAL1380540.1"/>
    </source>
</evidence>
<dbReference type="EMBL" id="JBEHCU010009070">
    <property type="protein sequence ID" value="KAL1380540.1"/>
    <property type="molecule type" value="Genomic_DNA"/>
</dbReference>
<dbReference type="Proteomes" id="UP001562425">
    <property type="component" value="Unassembled WGS sequence"/>
</dbReference>
<keyword evidence="6 13" id="KW-0479">Metal-binding</keyword>
<keyword evidence="5 13" id="KW-0349">Heme</keyword>
<evidence type="ECO:0000256" key="3">
    <source>
        <dbReference type="ARBA" id="ARBA00007972"/>
    </source>
</evidence>
<evidence type="ECO:0000256" key="13">
    <source>
        <dbReference type="RuleBase" id="RU368103"/>
    </source>
</evidence>
<keyword evidence="10 13" id="KW-0496">Mitochondrion</keyword>
<dbReference type="InterPro" id="IPR003204">
    <property type="entry name" value="Cyt_c_oxidase_su5A/6"/>
</dbReference>
<evidence type="ECO:0000256" key="9">
    <source>
        <dbReference type="ARBA" id="ARBA00023004"/>
    </source>
</evidence>
<keyword evidence="7 13" id="KW-0999">Mitochondrion inner membrane</keyword>
<dbReference type="GO" id="GO:0046872">
    <property type="term" value="F:metal ion binding"/>
    <property type="evidence" value="ECO:0007669"/>
    <property type="project" value="UniProtKB-UniRule"/>
</dbReference>
<sequence length="160" mass="18497">MFRLISGQLSQAFRSILELPRVQALAVVRRGSHNECESDADFDSRYEAYFNRPDIDHWEARKAMNDLFGMDLIPDPKIMVAALRACRRLNDYALAIRFLEAAKDRCGDQVGTIYPYLLQELRPTLCELGIETLEELGYDKPELAMKHYLDMENISHHDSM</sequence>
<dbReference type="PANTHER" id="PTHR14200">
    <property type="entry name" value="CYTOCHROME C OXIDASE POLYPEPTIDE"/>
    <property type="match status" value="1"/>
</dbReference>
<comment type="subunit">
    <text evidence="13">Component of the cytochrome c oxidase (complex IV, CIV), a multisubunit enzyme composed of a catalytic core of 3 subunits and several supernumerary subunits. The complex exists as a monomer or a dimer and forms supercomplexes (SCs) in the inner mitochondrial membrane with ubiquinol-cytochrome c oxidoreductase (cytochrome b-c1 complex, complex III, CIII).</text>
</comment>
<evidence type="ECO:0000256" key="7">
    <source>
        <dbReference type="ARBA" id="ARBA00022792"/>
    </source>
</evidence>
<evidence type="ECO:0000256" key="12">
    <source>
        <dbReference type="ARBA" id="ARBA00031049"/>
    </source>
</evidence>
<dbReference type="GO" id="GO:0006123">
    <property type="term" value="P:mitochondrial electron transport, cytochrome c to oxygen"/>
    <property type="evidence" value="ECO:0007669"/>
    <property type="project" value="UniProtKB-UniRule"/>
</dbReference>